<evidence type="ECO:0000256" key="10">
    <source>
        <dbReference type="ARBA" id="ARBA00023170"/>
    </source>
</evidence>
<gene>
    <name evidence="12" type="ORF">IFM89_011564</name>
</gene>
<evidence type="ECO:0000256" key="11">
    <source>
        <dbReference type="SAM" id="Phobius"/>
    </source>
</evidence>
<proteinExistence type="inferred from homology"/>
<keyword evidence="9 11" id="KW-0472">Membrane</keyword>
<reference evidence="12 13" key="1">
    <citation type="submission" date="2020-10" db="EMBL/GenBank/DDBJ databases">
        <title>The Coptis chinensis genome and diversification of protoberbering-type alkaloids.</title>
        <authorList>
            <person name="Wang B."/>
            <person name="Shu S."/>
            <person name="Song C."/>
            <person name="Liu Y."/>
        </authorList>
    </citation>
    <scope>NUCLEOTIDE SEQUENCE [LARGE SCALE GENOMIC DNA]</scope>
    <source>
        <strain evidence="12">HL-2020</strain>
        <tissue evidence="12">Leaf</tissue>
    </source>
</reference>
<dbReference type="AlphaFoldDB" id="A0A835HXK0"/>
<evidence type="ECO:0000256" key="1">
    <source>
        <dbReference type="ARBA" id="ARBA00004477"/>
    </source>
</evidence>
<dbReference type="EMBL" id="JADFTS010000004">
    <property type="protein sequence ID" value="KAF9608795.1"/>
    <property type="molecule type" value="Genomic_DNA"/>
</dbReference>
<dbReference type="GO" id="GO:0006621">
    <property type="term" value="P:protein retention in ER lumen"/>
    <property type="evidence" value="ECO:0007669"/>
    <property type="project" value="InterPro"/>
</dbReference>
<evidence type="ECO:0000256" key="3">
    <source>
        <dbReference type="ARBA" id="ARBA00022448"/>
    </source>
</evidence>
<dbReference type="PANTHER" id="PTHR10585">
    <property type="entry name" value="ER LUMEN PROTEIN RETAINING RECEPTOR"/>
    <property type="match status" value="1"/>
</dbReference>
<evidence type="ECO:0000313" key="13">
    <source>
        <dbReference type="Proteomes" id="UP000631114"/>
    </source>
</evidence>
<feature type="transmembrane region" description="Helical" evidence="11">
    <location>
        <begin position="97"/>
        <end position="118"/>
    </location>
</feature>
<keyword evidence="6" id="KW-0931">ER-Golgi transport</keyword>
<dbReference type="InterPro" id="IPR000133">
    <property type="entry name" value="ER_ret_rcpt"/>
</dbReference>
<feature type="transmembrane region" description="Helical" evidence="11">
    <location>
        <begin position="58"/>
        <end position="76"/>
    </location>
</feature>
<evidence type="ECO:0000256" key="8">
    <source>
        <dbReference type="ARBA" id="ARBA00022989"/>
    </source>
</evidence>
<name>A0A835HXK0_9MAGN</name>
<keyword evidence="13" id="KW-1185">Reference proteome</keyword>
<comment type="similarity">
    <text evidence="2">Belongs to the ERD2 family.</text>
</comment>
<evidence type="ECO:0000256" key="6">
    <source>
        <dbReference type="ARBA" id="ARBA00022892"/>
    </source>
</evidence>
<comment type="subcellular location">
    <subcellularLocation>
        <location evidence="1">Endoplasmic reticulum membrane</location>
        <topology evidence="1">Multi-pass membrane protein</topology>
    </subcellularLocation>
</comment>
<keyword evidence="8 11" id="KW-1133">Transmembrane helix</keyword>
<dbReference type="GO" id="GO:0046923">
    <property type="term" value="F:ER retention sequence binding"/>
    <property type="evidence" value="ECO:0007669"/>
    <property type="project" value="InterPro"/>
</dbReference>
<keyword evidence="5" id="KW-0256">Endoplasmic reticulum</keyword>
<keyword evidence="7" id="KW-0653">Protein transport</keyword>
<evidence type="ECO:0000256" key="2">
    <source>
        <dbReference type="ARBA" id="ARBA00010120"/>
    </source>
</evidence>
<evidence type="ECO:0000256" key="5">
    <source>
        <dbReference type="ARBA" id="ARBA00022824"/>
    </source>
</evidence>
<evidence type="ECO:0000313" key="12">
    <source>
        <dbReference type="EMBL" id="KAF9608795.1"/>
    </source>
</evidence>
<sequence length="168" mass="19522">MLSRPLRLGWELLQYIVANKSTDVVNAITSYRLYSLGACYVMRIVIGEWLFEVGADCMNLGIVILLVALVFGRRAYRAFYILNWIYRYFVEKQFSRWISCVDGLVQTTLYAGFFYYYFLRKDLITELEEKVQALQTKPLEMPSAKEELLNAAICRVEALEAELIATKK</sequence>
<evidence type="ECO:0000256" key="4">
    <source>
        <dbReference type="ARBA" id="ARBA00022692"/>
    </source>
</evidence>
<evidence type="ECO:0000256" key="9">
    <source>
        <dbReference type="ARBA" id="ARBA00023136"/>
    </source>
</evidence>
<accession>A0A835HXK0</accession>
<evidence type="ECO:0000256" key="7">
    <source>
        <dbReference type="ARBA" id="ARBA00022927"/>
    </source>
</evidence>
<dbReference type="GO" id="GO:0005789">
    <property type="term" value="C:endoplasmic reticulum membrane"/>
    <property type="evidence" value="ECO:0007669"/>
    <property type="project" value="UniProtKB-SubCell"/>
</dbReference>
<keyword evidence="10" id="KW-0675">Receptor</keyword>
<dbReference type="GO" id="GO:0016192">
    <property type="term" value="P:vesicle-mediated transport"/>
    <property type="evidence" value="ECO:0007669"/>
    <property type="project" value="UniProtKB-KW"/>
</dbReference>
<comment type="caution">
    <text evidence="12">The sequence shown here is derived from an EMBL/GenBank/DDBJ whole genome shotgun (WGS) entry which is preliminary data.</text>
</comment>
<protein>
    <submittedName>
        <fullName evidence="12">Uncharacterized protein</fullName>
    </submittedName>
</protein>
<organism evidence="12 13">
    <name type="scientific">Coptis chinensis</name>
    <dbReference type="NCBI Taxonomy" id="261450"/>
    <lineage>
        <taxon>Eukaryota</taxon>
        <taxon>Viridiplantae</taxon>
        <taxon>Streptophyta</taxon>
        <taxon>Embryophyta</taxon>
        <taxon>Tracheophyta</taxon>
        <taxon>Spermatophyta</taxon>
        <taxon>Magnoliopsida</taxon>
        <taxon>Ranunculales</taxon>
        <taxon>Ranunculaceae</taxon>
        <taxon>Coptidoideae</taxon>
        <taxon>Coptis</taxon>
    </lineage>
</organism>
<keyword evidence="3" id="KW-0813">Transport</keyword>
<feature type="non-terminal residue" evidence="12">
    <location>
        <position position="168"/>
    </location>
</feature>
<dbReference type="GO" id="GO:0015031">
    <property type="term" value="P:protein transport"/>
    <property type="evidence" value="ECO:0007669"/>
    <property type="project" value="UniProtKB-KW"/>
</dbReference>
<dbReference type="Proteomes" id="UP000631114">
    <property type="component" value="Unassembled WGS sequence"/>
</dbReference>
<dbReference type="OrthoDB" id="1708889at2759"/>
<keyword evidence="4 11" id="KW-0812">Transmembrane</keyword>